<evidence type="ECO:0000259" key="2">
    <source>
        <dbReference type="Pfam" id="PF06970"/>
    </source>
</evidence>
<gene>
    <name evidence="3" type="ordered locus">LAC30SC_10845</name>
</gene>
<evidence type="ECO:0000313" key="3">
    <source>
        <dbReference type="EMBL" id="ADZ08232.1"/>
    </source>
</evidence>
<keyword evidence="3" id="KW-0614">Plasmid</keyword>
<proteinExistence type="predicted"/>
<dbReference type="AlphaFoldDB" id="F0TJ52"/>
<reference key="2">
    <citation type="submission" date="2011-02" db="EMBL/GenBank/DDBJ databases">
        <authorList>
            <person name="Roh H."/>
            <person name="Ko H.-J."/>
            <person name="Kim S.-H."/>
            <person name="Choi I.-G."/>
            <person name="Oh S."/>
        </authorList>
    </citation>
    <scope>NUCLEOTIDE SEQUENCE</scope>
    <source>
        <strain>30SC</strain>
    </source>
</reference>
<feature type="region of interest" description="Disordered" evidence="1">
    <location>
        <begin position="146"/>
        <end position="263"/>
    </location>
</feature>
<feature type="compositionally biased region" description="Basic and acidic residues" evidence="1">
    <location>
        <begin position="245"/>
        <end position="261"/>
    </location>
</feature>
<geneLocation type="plasmid" evidence="3 4">
    <name>pRKC30SC1</name>
</geneLocation>
<dbReference type="KEGG" id="lai:LAC30SC_10845"/>
<dbReference type="EMBL" id="CP002560">
    <property type="protein sequence ID" value="ADZ08232.1"/>
    <property type="molecule type" value="Genomic_DNA"/>
</dbReference>
<organism evidence="3 4">
    <name type="scientific">Lactobacillus amylovorus</name>
    <dbReference type="NCBI Taxonomy" id="1604"/>
    <lineage>
        <taxon>Bacteria</taxon>
        <taxon>Bacillati</taxon>
        <taxon>Bacillota</taxon>
        <taxon>Bacilli</taxon>
        <taxon>Lactobacillales</taxon>
        <taxon>Lactobacillaceae</taxon>
        <taxon>Lactobacillus</taxon>
    </lineage>
</organism>
<dbReference type="OrthoDB" id="1695311at2"/>
<sequence length="506" mass="57676">MVKKRKIENVADAKSLGEVGQIAKSLSDETWSKFPNFLITNPKYAGSKLSNDAKILYLLMRTAFTFAVKNKQMDDDGNPFIYYTIDKMMDMLGKSRKICTRAKQDLVDIGLIYPDPKSGHFDPRLKANTPKRYYLLVPDYTIGDLQVEKSPKPLGDMDSPKGNSDKNKNKKADKADKSTFPENDKNTTNAKSGSKPLGDMDSPKGNSDKNDNANLRSLESTIPLEKNENSKSSKALSHMDSPKGNSDKNENKKAEKPDKSTFLKNENFNEVPSALLPLGQSKNELNKDRYIDNIYNSYSYFNTPINLLTNNLTNTFNHFNYFNSNNNNKVKAVKDIKDSTTLEDELNKDIPNMILNSGDYNVLREDSLTILSQWLRDHKKVEEYVERISYAVKQEVTKCSASDQKFYEANKERIMAQVSGLIKSRVNKITHPTPKFQVKKPEDFIFIGVRDKVADILHDHSLLTNPFKYSNKRVEKGTDWSKKHVDTNSNVTTEQLRELFKDLKNK</sequence>
<dbReference type="Pfam" id="PF06970">
    <property type="entry name" value="RepA_N"/>
    <property type="match status" value="1"/>
</dbReference>
<name>F0TJ52_LACAM</name>
<dbReference type="InterPro" id="IPR010724">
    <property type="entry name" value="RepA_N"/>
</dbReference>
<accession>F0TJ52</accession>
<protein>
    <recommendedName>
        <fullName evidence="2">Replication initiator A N-terminal domain-containing protein</fullName>
    </recommendedName>
</protein>
<feature type="domain" description="Replication initiator A N-terminal" evidence="2">
    <location>
        <begin position="31"/>
        <end position="106"/>
    </location>
</feature>
<reference evidence="3 4" key="1">
    <citation type="journal article" date="2011" name="J. Bacteriol.">
        <title>Complete genome sequencing of Lactobacillus acidophilus 30SC, isolated from swine intestine.</title>
        <authorList>
            <person name="Oh S."/>
            <person name="Roh H."/>
            <person name="Ko H.J."/>
            <person name="Kim S."/>
            <person name="Kim K.H."/>
            <person name="Lee S.E."/>
            <person name="Chang I.S."/>
            <person name="Kim S."/>
            <person name="Choi I.G."/>
        </authorList>
    </citation>
    <scope>NUCLEOTIDE SEQUENCE [LARGE SCALE GENOMIC DNA]</scope>
    <source>
        <strain evidence="3 4">30SC</strain>
        <plasmid evidence="4">pRKC30SC1</plasmid>
    </source>
</reference>
<feature type="compositionally biased region" description="Basic and acidic residues" evidence="1">
    <location>
        <begin position="163"/>
        <end position="185"/>
    </location>
</feature>
<dbReference type="RefSeq" id="WP_013641311.1">
    <property type="nucleotide sequence ID" value="NC_015213.1"/>
</dbReference>
<evidence type="ECO:0000313" key="4">
    <source>
        <dbReference type="Proteomes" id="UP000007491"/>
    </source>
</evidence>
<evidence type="ECO:0000256" key="1">
    <source>
        <dbReference type="SAM" id="MobiDB-lite"/>
    </source>
</evidence>
<dbReference type="Proteomes" id="UP000007491">
    <property type="component" value="Plasmid pRKC30SC1"/>
</dbReference>